<organism evidence="8 9">
    <name type="scientific">Erysiphe pulchra</name>
    <dbReference type="NCBI Taxonomy" id="225359"/>
    <lineage>
        <taxon>Eukaryota</taxon>
        <taxon>Fungi</taxon>
        <taxon>Dikarya</taxon>
        <taxon>Ascomycota</taxon>
        <taxon>Pezizomycotina</taxon>
        <taxon>Leotiomycetes</taxon>
        <taxon>Erysiphales</taxon>
        <taxon>Erysiphaceae</taxon>
        <taxon>Erysiphe</taxon>
    </lineage>
</organism>
<feature type="domain" description="ECM29 ARM-like repeats" evidence="6">
    <location>
        <begin position="701"/>
        <end position="802"/>
    </location>
</feature>
<dbReference type="GO" id="GO:0036503">
    <property type="term" value="P:ERAD pathway"/>
    <property type="evidence" value="ECO:0007669"/>
    <property type="project" value="TreeGrafter"/>
</dbReference>
<keyword evidence="9" id="KW-1185">Reference proteome</keyword>
<sequence length="1861" mass="208961">MSTEARELDLCGKVEMRIALAEDDKLESTLKTYLAPLLLKLTSEHTSVRNKVRSIPFTPILSLILMTYQVISICQHIKIRLSGNQSIILPVASLLRQYKENLGSAMIRQFDLMFIQQGVGKLSAKEQRDLLPIILIGIANDHGNPTCAYMFNLFLRLLPQFKIPLRGSKEDSDLRGQLEFDKNPADAKFIAEWLGKLMLLSISRSAETDAATCPGLTHAEYEFLTLNGRKETWDVNCSTGLNLAEAKIIALNFLSSGAFLDSERFLPALFATGDSNSRISSIGDDLLKRSTVSLEDSALVTKIFDMYFIVRPILQTRFLILLTKSAISTSFTSQVISIVQEAIKPKKENTNIPNKGLETIKFRNALLNYVNWISRMATIEDSNQIAPHLFELLKSFIEDQGWPIPQEKSTDILSLRALAYETLGSLAKSSPKMVLEENLTIVRWLFRSLTEEKSSDEVIVSIEGALSSLLGVFVAPLDRALTFELRRHLLKYMTLEENDKIVRVSCFTTVRWSNQCLEYNDVVGRWIDILAIGCSATQRNDVVEEGKKGLNPYLYKVLNSLSFSSDISLPNWEELINVFFTSESLLENSADANSLKTGMAIDSVSVFGNFSGHRIDAFAPAVTYCRQILLLSGLERSETPVKLDIDWERKLDVLFHSDKIIQNIMKTHIKSIDKDVFYTYLQAAFEGMLRNDGNGLPDCSKCFVEVLSISPQSIVGRFSDLAFKLMPAIESNNTDTRLLAARAYGILLPNPMRDRNDVEKAIKKLLQEISSWESAFGAHANKIHGYILALGFILSRLSYYQRSDILESQLVKDAILDLVRMCLVVGNHSIKEAVLRAVGEVSIAGVLTTSLLEDSTIDLTQIIEILSTAAQKGDEKSITTLGRLSMIFEDDIDESTNKKSHILCILENLYKLYDLKQYEIQFLVGEAITCLAAGWESNVLILSRDVDTPCVGRLKRKYILESVIQKLLDDCKNTKPSLKKASAIWLFYLIQNCGHLEEVQTRLRQCQAAFMGLLSARDELVQETASRGLSLVYEQGDKTLRESLVKDLVSSFTGSSTRLKVDEETELFEPGALPTGEGNSVISYKDIISLANEVGDQSLVYKFMSLASNAATWSTRAAFGRFGLSNILSESEIDPKLYPKLYRYRFDPNPNVRRSMNDIWKALVKDSAAIIDSYFHEIITDLLKSIVGNEWRSRQASCAALADLVQGRDFEKYEKYLHEIWYVAFKLLDDIKGSVREAAQSLSVHLTNTLVRQLESGNYSKYANSMLKEVIPFLLSEQGIDSSAQDVRTFSMITIIKIIKHGGKTLISFIPDLIEKLLGLLSTVEPEQINYIYQRAADHRDKIDQIRSSAVSQSPIMEAIERCLDILDEPSMEILAPRLERSIKSLIGMPSKIGCAGVLSSLATRHSFIFKKYADRYLKAVEKAVLDSNNTVSVAFAKASGYISRLVSDKALIGLSSYTRALYFEAESENRRLISGEIIHAVAKFASDRFNSMASEFLPFVFFASHDTDSEVRQMFEKTWLENVGGSRTIMLYSDEVIKLSIDCVESPKWTTKHTAALSIADTIESLGSCFSVSLAANIWPALEKALALKTFDGKEKVLNAFIKFVEQGSSFWKKDKIIASQMKKIVIREANRNNEQYRKHAFEALGGFSEAQSEFDIFDDVLKIIIPFYEEFLNEDKMITGDEKTESNREAHESTVLTAGISSLFRAVNFKISDPDPLTHLPQLIKIIPEIFHSRKVTATLRIVIYERINGLFDGLQKNLYQSNVENKYDIAWQIFSSLELGNDFGYESMRFKRAKACDAIVQAFNAGVFGISMDGRIDCANKMKQLIEVGMTNEMSPEVRVVLENSLKTLGQLKAVVTT</sequence>
<evidence type="ECO:0000256" key="3">
    <source>
        <dbReference type="ARBA" id="ARBA00022737"/>
    </source>
</evidence>
<name>A0A2S4PSU0_9PEZI</name>
<evidence type="ECO:0000256" key="4">
    <source>
        <dbReference type="ARBA" id="ARBA00022942"/>
    </source>
</evidence>
<dbReference type="EMBL" id="PEDP01000727">
    <property type="protein sequence ID" value="POS85108.1"/>
    <property type="molecule type" value="Genomic_DNA"/>
</dbReference>
<evidence type="ECO:0000256" key="1">
    <source>
        <dbReference type="ARBA" id="ARBA00004496"/>
    </source>
</evidence>
<dbReference type="Gene3D" id="1.25.10.10">
    <property type="entry name" value="Leucine-rich Repeat Variant"/>
    <property type="match status" value="3"/>
</dbReference>
<feature type="domain" description="Proteasome component Ecm29 N-terminal" evidence="5">
    <location>
        <begin position="69"/>
        <end position="531"/>
    </location>
</feature>
<evidence type="ECO:0000256" key="2">
    <source>
        <dbReference type="ARBA" id="ARBA00022490"/>
    </source>
</evidence>
<dbReference type="GO" id="GO:0005737">
    <property type="term" value="C:cytoplasm"/>
    <property type="evidence" value="ECO:0007669"/>
    <property type="project" value="UniProtKB-SubCell"/>
</dbReference>
<dbReference type="Proteomes" id="UP000237438">
    <property type="component" value="Unassembled WGS sequence"/>
</dbReference>
<keyword evidence="4" id="KW-0647">Proteasome</keyword>
<evidence type="ECO:0000313" key="9">
    <source>
        <dbReference type="Proteomes" id="UP000237438"/>
    </source>
</evidence>
<dbReference type="InterPro" id="IPR016024">
    <property type="entry name" value="ARM-type_fold"/>
</dbReference>
<dbReference type="Pfam" id="PF23702">
    <property type="entry name" value="ARM_ECM29"/>
    <property type="match status" value="1"/>
</dbReference>
<dbReference type="Pfam" id="PF13001">
    <property type="entry name" value="ECM29_N"/>
    <property type="match status" value="2"/>
</dbReference>
<gene>
    <name evidence="8" type="ORF">EPUL_004236</name>
</gene>
<keyword evidence="2" id="KW-0963">Cytoplasm</keyword>
<reference evidence="8 9" key="1">
    <citation type="submission" date="2017-10" db="EMBL/GenBank/DDBJ databases">
        <title>Development of genomic resources for the powdery mildew, Erysiphe pulchra.</title>
        <authorList>
            <person name="Wadl P.A."/>
            <person name="Mack B.M."/>
            <person name="Moore G."/>
            <person name="Beltz S.B."/>
        </authorList>
    </citation>
    <scope>NUCLEOTIDE SEQUENCE [LARGE SCALE GENOMIC DNA]</scope>
    <source>
        <strain evidence="8">Cflorida</strain>
    </source>
</reference>
<dbReference type="InterPro" id="IPR055444">
    <property type="entry name" value="ARM_ECM29"/>
</dbReference>
<dbReference type="GO" id="GO:0005634">
    <property type="term" value="C:nucleus"/>
    <property type="evidence" value="ECO:0007669"/>
    <property type="project" value="TreeGrafter"/>
</dbReference>
<dbReference type="SUPFAM" id="SSF48371">
    <property type="entry name" value="ARM repeat"/>
    <property type="match status" value="3"/>
</dbReference>
<dbReference type="OrthoDB" id="16066at2759"/>
<feature type="domain" description="Proteasome adapter and scaffold protein ECM29 HEAT-repeat" evidence="7">
    <location>
        <begin position="1308"/>
        <end position="1464"/>
    </location>
</feature>
<dbReference type="GO" id="GO:0000502">
    <property type="term" value="C:proteasome complex"/>
    <property type="evidence" value="ECO:0007669"/>
    <property type="project" value="UniProtKB-KW"/>
</dbReference>
<protein>
    <recommendedName>
        <fullName evidence="10">ARM repeat-containing protein</fullName>
    </recommendedName>
</protein>
<dbReference type="PANTHER" id="PTHR23346:SF19">
    <property type="entry name" value="PROTEASOME ADAPTER AND SCAFFOLD PROTEIN ECM29"/>
    <property type="match status" value="1"/>
</dbReference>
<dbReference type="GO" id="GO:0043248">
    <property type="term" value="P:proteasome assembly"/>
    <property type="evidence" value="ECO:0007669"/>
    <property type="project" value="InterPro"/>
</dbReference>
<evidence type="ECO:0008006" key="10">
    <source>
        <dbReference type="Google" id="ProtNLM"/>
    </source>
</evidence>
<evidence type="ECO:0000259" key="6">
    <source>
        <dbReference type="Pfam" id="PF23702"/>
    </source>
</evidence>
<comment type="caution">
    <text evidence="8">The sequence shown here is derived from an EMBL/GenBank/DDBJ whole genome shotgun (WGS) entry which is preliminary data.</text>
</comment>
<evidence type="ECO:0000259" key="5">
    <source>
        <dbReference type="Pfam" id="PF13001"/>
    </source>
</evidence>
<dbReference type="InterPro" id="IPR011989">
    <property type="entry name" value="ARM-like"/>
</dbReference>
<dbReference type="Pfam" id="PF24492">
    <property type="entry name" value="HEAT_ECM29"/>
    <property type="match status" value="1"/>
</dbReference>
<evidence type="ECO:0000313" key="8">
    <source>
        <dbReference type="EMBL" id="POS85108.1"/>
    </source>
</evidence>
<evidence type="ECO:0000259" key="7">
    <source>
        <dbReference type="Pfam" id="PF24492"/>
    </source>
</evidence>
<dbReference type="InterPro" id="IPR055443">
    <property type="entry name" value="HEAT_ECM29"/>
</dbReference>
<dbReference type="STRING" id="225359.A0A2S4PSU0"/>
<dbReference type="PANTHER" id="PTHR23346">
    <property type="entry name" value="TRANSLATIONAL ACTIVATOR GCN1-RELATED"/>
    <property type="match status" value="1"/>
</dbReference>
<comment type="subcellular location">
    <subcellularLocation>
        <location evidence="1">Cytoplasm</location>
    </subcellularLocation>
</comment>
<accession>A0A2S4PSU0</accession>
<dbReference type="Pfam" id="PF23731">
    <property type="entry name" value="ARM_ECM29_C"/>
    <property type="match status" value="1"/>
</dbReference>
<feature type="domain" description="Proteasome component Ecm29 N-terminal" evidence="5">
    <location>
        <begin position="13"/>
        <end position="55"/>
    </location>
</feature>
<dbReference type="InterPro" id="IPR024372">
    <property type="entry name" value="Ecm29_N"/>
</dbReference>
<dbReference type="GO" id="GO:0060090">
    <property type="term" value="F:molecular adaptor activity"/>
    <property type="evidence" value="ECO:0007669"/>
    <property type="project" value="InterPro"/>
</dbReference>
<keyword evidence="3" id="KW-0677">Repeat</keyword>
<proteinExistence type="predicted"/>